<dbReference type="PROSITE" id="PS50088">
    <property type="entry name" value="ANK_REPEAT"/>
    <property type="match status" value="1"/>
</dbReference>
<dbReference type="InterPro" id="IPR002110">
    <property type="entry name" value="Ankyrin_rpt"/>
</dbReference>
<dbReference type="InterPro" id="IPR036770">
    <property type="entry name" value="Ankyrin_rpt-contain_sf"/>
</dbReference>
<name>A0A9X0CT15_9CNID</name>
<sequence>MESDGANKVTALEKLFEFASNGNEEEVDKLLMTGGAPGSPGEKFCLRCVLATNAKKLHSRLIKRGAVVNAMDYHGTTALHLACQRGHGSAALVLMHYKADINAPDNDGNTPLHLCHR</sequence>
<dbReference type="InterPro" id="IPR050776">
    <property type="entry name" value="Ank_Repeat/CDKN_Inhibitor"/>
</dbReference>
<keyword evidence="5" id="KW-1185">Reference proteome</keyword>
<evidence type="ECO:0000313" key="5">
    <source>
        <dbReference type="Proteomes" id="UP001163046"/>
    </source>
</evidence>
<dbReference type="OrthoDB" id="366390at2759"/>
<reference evidence="4" key="1">
    <citation type="submission" date="2023-01" db="EMBL/GenBank/DDBJ databases">
        <title>Genome assembly of the deep-sea coral Lophelia pertusa.</title>
        <authorList>
            <person name="Herrera S."/>
            <person name="Cordes E."/>
        </authorList>
    </citation>
    <scope>NUCLEOTIDE SEQUENCE</scope>
    <source>
        <strain evidence="4">USNM1676648</strain>
        <tissue evidence="4">Polyp</tissue>
    </source>
</reference>
<gene>
    <name evidence="4" type="primary">ANKRD27_2</name>
    <name evidence="4" type="ORF">OS493_004903</name>
</gene>
<dbReference type="PANTHER" id="PTHR24201">
    <property type="entry name" value="ANK_REP_REGION DOMAIN-CONTAINING PROTEIN"/>
    <property type="match status" value="1"/>
</dbReference>
<protein>
    <submittedName>
        <fullName evidence="4">Ankyrin repeat domain-containing protein 27</fullName>
    </submittedName>
</protein>
<dbReference type="Pfam" id="PF13857">
    <property type="entry name" value="Ank_5"/>
    <property type="match status" value="1"/>
</dbReference>
<evidence type="ECO:0000256" key="3">
    <source>
        <dbReference type="PROSITE-ProRule" id="PRU00023"/>
    </source>
</evidence>
<organism evidence="4 5">
    <name type="scientific">Desmophyllum pertusum</name>
    <dbReference type="NCBI Taxonomy" id="174260"/>
    <lineage>
        <taxon>Eukaryota</taxon>
        <taxon>Metazoa</taxon>
        <taxon>Cnidaria</taxon>
        <taxon>Anthozoa</taxon>
        <taxon>Hexacorallia</taxon>
        <taxon>Scleractinia</taxon>
        <taxon>Caryophylliina</taxon>
        <taxon>Caryophylliidae</taxon>
        <taxon>Desmophyllum</taxon>
    </lineage>
</organism>
<dbReference type="PANTHER" id="PTHR24201:SF16">
    <property type="entry name" value="ANKYRIN-1-LIKE-RELATED"/>
    <property type="match status" value="1"/>
</dbReference>
<dbReference type="PROSITE" id="PS50297">
    <property type="entry name" value="ANK_REP_REGION"/>
    <property type="match status" value="1"/>
</dbReference>
<evidence type="ECO:0000256" key="1">
    <source>
        <dbReference type="ARBA" id="ARBA00022737"/>
    </source>
</evidence>
<dbReference type="Proteomes" id="UP001163046">
    <property type="component" value="Unassembled WGS sequence"/>
</dbReference>
<dbReference type="GO" id="GO:0005634">
    <property type="term" value="C:nucleus"/>
    <property type="evidence" value="ECO:0007669"/>
    <property type="project" value="TreeGrafter"/>
</dbReference>
<accession>A0A9X0CT15</accession>
<feature type="repeat" description="ANK" evidence="3">
    <location>
        <begin position="74"/>
        <end position="106"/>
    </location>
</feature>
<keyword evidence="2 3" id="KW-0040">ANK repeat</keyword>
<comment type="caution">
    <text evidence="4">The sequence shown here is derived from an EMBL/GenBank/DDBJ whole genome shotgun (WGS) entry which is preliminary data.</text>
</comment>
<dbReference type="Gene3D" id="1.25.40.20">
    <property type="entry name" value="Ankyrin repeat-containing domain"/>
    <property type="match status" value="1"/>
</dbReference>
<dbReference type="EMBL" id="MU826827">
    <property type="protein sequence ID" value="KAJ7374565.1"/>
    <property type="molecule type" value="Genomic_DNA"/>
</dbReference>
<dbReference type="SUPFAM" id="SSF48403">
    <property type="entry name" value="Ankyrin repeat"/>
    <property type="match status" value="1"/>
</dbReference>
<evidence type="ECO:0000256" key="2">
    <source>
        <dbReference type="ARBA" id="ARBA00023043"/>
    </source>
</evidence>
<keyword evidence="1" id="KW-0677">Repeat</keyword>
<proteinExistence type="predicted"/>
<dbReference type="AlphaFoldDB" id="A0A9X0CT15"/>
<evidence type="ECO:0000313" key="4">
    <source>
        <dbReference type="EMBL" id="KAJ7374565.1"/>
    </source>
</evidence>